<dbReference type="PIRSF" id="PIRSF017082">
    <property type="entry name" value="YflP"/>
    <property type="match status" value="1"/>
</dbReference>
<evidence type="ECO:0000256" key="1">
    <source>
        <dbReference type="ARBA" id="ARBA00006987"/>
    </source>
</evidence>
<gene>
    <name evidence="3" type="ORF">C7R54_22325</name>
</gene>
<dbReference type="InterPro" id="IPR042100">
    <property type="entry name" value="Bug_dom1"/>
</dbReference>
<comment type="caution">
    <text evidence="3">The sequence shown here is derived from an EMBL/GenBank/DDBJ whole genome shotgun (WGS) entry which is preliminary data.</text>
</comment>
<dbReference type="PANTHER" id="PTHR42928">
    <property type="entry name" value="TRICARBOXYLATE-BINDING PROTEIN"/>
    <property type="match status" value="1"/>
</dbReference>
<feature type="chain" id="PRO_5020302959" evidence="2">
    <location>
        <begin position="21"/>
        <end position="324"/>
    </location>
</feature>
<keyword evidence="4" id="KW-1185">Reference proteome</keyword>
<dbReference type="Gene3D" id="3.40.190.10">
    <property type="entry name" value="Periplasmic binding protein-like II"/>
    <property type="match status" value="1"/>
</dbReference>
<reference evidence="3 4" key="1">
    <citation type="journal article" date="2017" name="Int. J. Syst. Evol. Microbiol.">
        <title>Achromobacter aloeverae sp. nov., isolated from the root of Aloe vera (L.) Burm.f.</title>
        <authorList>
            <person name="Kuncharoen N."/>
            <person name="Muramatsu Y."/>
            <person name="Shibata C."/>
            <person name="Kamakura Y."/>
            <person name="Nakagawa Y."/>
            <person name="Tanasupawat S."/>
        </authorList>
    </citation>
    <scope>NUCLEOTIDE SEQUENCE [LARGE SCALE GENOMIC DNA]</scope>
    <source>
        <strain evidence="3 4">AVA-1</strain>
    </source>
</reference>
<sequence>MAISLALAAWAMAAVAPARAGNPDRYPERPIRVIVPYVAGGAADITARVVAQKMSVELGVALVVENKPGANGMIGTDMVAKAAPDGYTLLLDASGPLVVNPSLYKSTPYDPLKDLAPISQLTSYQYVLVVPRDSPIHGVDDLVREARAHPGQVTYGSAGIGSGGHLAGELLGVMTGAKLTHAPYKGNAQALTDVLGGQLTFTFDTVVTSVPHIRAGRLRGYAVSGPRRAGVLPDVPTMEELGYKDFNVTQFQGLLAPAGTDPRVIARLHDAAVKALRQPDVVHKLETEGGNDIVAGTPEAFARTLRDDLERFRALIRQTGVTAE</sequence>
<dbReference type="AlphaFoldDB" id="A0A4Q1HEZ1"/>
<organism evidence="3 4">
    <name type="scientific">Achromobacter aloeverae</name>
    <dbReference type="NCBI Taxonomy" id="1750518"/>
    <lineage>
        <taxon>Bacteria</taxon>
        <taxon>Pseudomonadati</taxon>
        <taxon>Pseudomonadota</taxon>
        <taxon>Betaproteobacteria</taxon>
        <taxon>Burkholderiales</taxon>
        <taxon>Alcaligenaceae</taxon>
        <taxon>Achromobacter</taxon>
    </lineage>
</organism>
<dbReference type="InterPro" id="IPR005064">
    <property type="entry name" value="BUG"/>
</dbReference>
<proteinExistence type="inferred from homology"/>
<dbReference type="OrthoDB" id="9126343at2"/>
<dbReference type="SUPFAM" id="SSF53850">
    <property type="entry name" value="Periplasmic binding protein-like II"/>
    <property type="match status" value="1"/>
</dbReference>
<dbReference type="PANTHER" id="PTHR42928:SF5">
    <property type="entry name" value="BLR1237 PROTEIN"/>
    <property type="match status" value="1"/>
</dbReference>
<dbReference type="Pfam" id="PF03401">
    <property type="entry name" value="TctC"/>
    <property type="match status" value="1"/>
</dbReference>
<name>A0A4Q1HEZ1_9BURK</name>
<accession>A0A4Q1HEZ1</accession>
<dbReference type="CDD" id="cd07012">
    <property type="entry name" value="PBP2_Bug_TTT"/>
    <property type="match status" value="1"/>
</dbReference>
<evidence type="ECO:0000256" key="2">
    <source>
        <dbReference type="SAM" id="SignalP"/>
    </source>
</evidence>
<dbReference type="RefSeq" id="WP_129152708.1">
    <property type="nucleotide sequence ID" value="NZ_JBHSDO010000005.1"/>
</dbReference>
<dbReference type="Gene3D" id="3.40.190.150">
    <property type="entry name" value="Bordetella uptake gene, domain 1"/>
    <property type="match status" value="1"/>
</dbReference>
<evidence type="ECO:0000313" key="4">
    <source>
        <dbReference type="Proteomes" id="UP000290849"/>
    </source>
</evidence>
<evidence type="ECO:0000313" key="3">
    <source>
        <dbReference type="EMBL" id="RXN85235.1"/>
    </source>
</evidence>
<dbReference type="EMBL" id="PYAL01000007">
    <property type="protein sequence ID" value="RXN85235.1"/>
    <property type="molecule type" value="Genomic_DNA"/>
</dbReference>
<comment type="similarity">
    <text evidence="1">Belongs to the UPF0065 (bug) family.</text>
</comment>
<protein>
    <submittedName>
        <fullName evidence="3">Tripartite tricarboxylate transporter substrate binding protein</fullName>
    </submittedName>
</protein>
<feature type="signal peptide" evidence="2">
    <location>
        <begin position="1"/>
        <end position="20"/>
    </location>
</feature>
<dbReference type="Proteomes" id="UP000290849">
    <property type="component" value="Unassembled WGS sequence"/>
</dbReference>
<keyword evidence="2" id="KW-0732">Signal</keyword>